<evidence type="ECO:0000313" key="2">
    <source>
        <dbReference type="EMBL" id="SHH32308.1"/>
    </source>
</evidence>
<evidence type="ECO:0008006" key="4">
    <source>
        <dbReference type="Google" id="ProtNLM"/>
    </source>
</evidence>
<organism evidence="2 3">
    <name type="scientific">Ferrimonas marina</name>
    <dbReference type="NCBI Taxonomy" id="299255"/>
    <lineage>
        <taxon>Bacteria</taxon>
        <taxon>Pseudomonadati</taxon>
        <taxon>Pseudomonadota</taxon>
        <taxon>Gammaproteobacteria</taxon>
        <taxon>Alteromonadales</taxon>
        <taxon>Ferrimonadaceae</taxon>
        <taxon>Ferrimonas</taxon>
    </lineage>
</organism>
<dbReference type="AlphaFoldDB" id="A0A1M5S1W1"/>
<protein>
    <recommendedName>
        <fullName evidence="4">DUF4174 domain-containing protein</fullName>
    </recommendedName>
</protein>
<evidence type="ECO:0000256" key="1">
    <source>
        <dbReference type="SAM" id="Phobius"/>
    </source>
</evidence>
<gene>
    <name evidence="2" type="ORF">SAMN02745129_1835</name>
</gene>
<keyword evidence="1" id="KW-0472">Membrane</keyword>
<name>A0A1M5S1W1_9GAMM</name>
<accession>A0A1M5S1W1</accession>
<keyword evidence="1" id="KW-1133">Transmembrane helix</keyword>
<dbReference type="Proteomes" id="UP000184268">
    <property type="component" value="Unassembled WGS sequence"/>
</dbReference>
<reference evidence="2 3" key="1">
    <citation type="submission" date="2016-11" db="EMBL/GenBank/DDBJ databases">
        <authorList>
            <person name="Jaros S."/>
            <person name="Januszkiewicz K."/>
            <person name="Wedrychowicz H."/>
        </authorList>
    </citation>
    <scope>NUCLEOTIDE SEQUENCE [LARGE SCALE GENOMIC DNA]</scope>
    <source>
        <strain evidence="2 3">DSM 16917</strain>
    </source>
</reference>
<dbReference type="OrthoDB" id="8546435at2"/>
<evidence type="ECO:0000313" key="3">
    <source>
        <dbReference type="Proteomes" id="UP000184268"/>
    </source>
</evidence>
<feature type="transmembrane region" description="Helical" evidence="1">
    <location>
        <begin position="15"/>
        <end position="35"/>
    </location>
</feature>
<proteinExistence type="predicted"/>
<keyword evidence="1" id="KW-0812">Transmembrane</keyword>
<keyword evidence="3" id="KW-1185">Reference proteome</keyword>
<dbReference type="EMBL" id="FQXG01000002">
    <property type="protein sequence ID" value="SHH32308.1"/>
    <property type="molecule type" value="Genomic_DNA"/>
</dbReference>
<sequence>MKQNQTATSSRRSPWFKIGVIATLVLVVVVVFNVIPKGFKTTHEEIGTGKPAVVFVYDPNFTSSHTQTEQMNAARRQVGDAAFFLIARVGTPAGDQFQTRYRAASSDILLFSPSGELLERDRAVLREANIVQWVTAASDAL</sequence>